<dbReference type="Gene3D" id="3.20.20.70">
    <property type="entry name" value="Aldolase class I"/>
    <property type="match status" value="1"/>
</dbReference>
<dbReference type="InterPro" id="IPR013785">
    <property type="entry name" value="Aldolase_TIM"/>
</dbReference>
<dbReference type="PATRIC" id="fig|423211.3.peg.1095"/>
<evidence type="ECO:0000256" key="5">
    <source>
        <dbReference type="ARBA" id="ARBA00023239"/>
    </source>
</evidence>
<keyword evidence="5 6" id="KW-0456">Lyase</keyword>
<dbReference type="SMART" id="SM01133">
    <property type="entry name" value="DeoC"/>
    <property type="match status" value="1"/>
</dbReference>
<dbReference type="EC" id="4.1.2.40" evidence="6"/>
<organism evidence="7 8">
    <name type="scientific">Streptococcus suis (strain GZ1)</name>
    <dbReference type="NCBI Taxonomy" id="423211"/>
    <lineage>
        <taxon>Bacteria</taxon>
        <taxon>Bacillati</taxon>
        <taxon>Bacillota</taxon>
        <taxon>Bacilli</taxon>
        <taxon>Lactobacillales</taxon>
        <taxon>Streptococcaceae</taxon>
        <taxon>Streptococcus</taxon>
    </lineage>
</organism>
<gene>
    <name evidence="6" type="primary">lacD</name>
    <name evidence="7" type="ordered locus">SSGZ1_1113</name>
</gene>
<dbReference type="PANTHER" id="PTHR39340:SF1">
    <property type="entry name" value="SULFOFRUCTOSEPHOSPHATE ALDOLASE"/>
    <property type="match status" value="1"/>
</dbReference>
<dbReference type="HAMAP" id="MF_00734">
    <property type="entry name" value="LacD"/>
    <property type="match status" value="1"/>
</dbReference>
<dbReference type="GO" id="GO:0009025">
    <property type="term" value="F:tagatose-bisphosphate aldolase activity"/>
    <property type="evidence" value="ECO:0007669"/>
    <property type="project" value="UniProtKB-UniRule"/>
</dbReference>
<dbReference type="HOGENOM" id="CLU_058971_0_1_9"/>
<proteinExistence type="inferred from homology"/>
<evidence type="ECO:0000256" key="6">
    <source>
        <dbReference type="HAMAP-Rule" id="MF_00734"/>
    </source>
</evidence>
<evidence type="ECO:0000256" key="2">
    <source>
        <dbReference type="ARBA" id="ARBA00005191"/>
    </source>
</evidence>
<sequence length="343" mass="38105">MVNKILRRKLMTKLQLSQAKFNHMTRLSNSDQVIAALAIDQRGALKRLLAAAAGGGEFGDDILIDFKKVISSDLTPYASSILLDAEYGVPASELRHADCGFIAAYEKTGYDASTPGRLPDLLPNWSAKRIKELGADAVKILLYYDVDDKPEINDIKHAWVERIGSECIAEDIPYFVEILTYDASDMDVTSREYAALKPHKVNGAMREFSKSRYNADVLKVEVPVNMNFVEGYTDEEPVYTVEEAKAFFKEQTDSTHLPFIYLSAGVSAKLFQETLVFAKEAGSSFNGVLCGRATWKDAVAIFASEGEEAAKAWLADQGRRNVEELNEVLAITARPWTEKVEVK</sequence>
<dbReference type="Pfam" id="PF01791">
    <property type="entry name" value="DeoC"/>
    <property type="match status" value="1"/>
</dbReference>
<keyword evidence="4 6" id="KW-0423">Lactose metabolism</keyword>
<protein>
    <recommendedName>
        <fullName evidence="6">Tagatose 1,6-diphosphate aldolase</fullName>
        <ecNumber evidence="6">4.1.2.40</ecNumber>
    </recommendedName>
    <alternativeName>
        <fullName evidence="6">D-tagatose-1,6-bisphosphate aldolase</fullName>
    </alternativeName>
    <alternativeName>
        <fullName evidence="6">Tagatose-bisphosphate aldolase</fullName>
    </alternativeName>
</protein>
<comment type="similarity">
    <text evidence="3 6">Belongs to the aldolase LacD family.</text>
</comment>
<dbReference type="NCBIfam" id="NF003180">
    <property type="entry name" value="PRK04161.1"/>
    <property type="match status" value="1"/>
</dbReference>
<dbReference type="EMBL" id="CP000837">
    <property type="protein sequence ID" value="ADE31570.1"/>
    <property type="molecule type" value="Genomic_DNA"/>
</dbReference>
<evidence type="ECO:0000256" key="3">
    <source>
        <dbReference type="ARBA" id="ARBA00008679"/>
    </source>
</evidence>
<comment type="pathway">
    <text evidence="2 6">Carbohydrate metabolism; D-tagatose 6-phosphate degradation; D-glyceraldehyde 3-phosphate and glycerone phosphate from D-tagatose 6-phosphate: step 2/2.</text>
</comment>
<dbReference type="GO" id="GO:0061595">
    <property type="term" value="F:6-deoxy-6-sulfofructose-1-phosphate aldolase activity"/>
    <property type="evidence" value="ECO:0007669"/>
    <property type="project" value="TreeGrafter"/>
</dbReference>
<dbReference type="KEGG" id="ssw:SSGZ1_1113"/>
<dbReference type="GO" id="GO:1902777">
    <property type="term" value="P:6-sulfoquinovose(1-) catabolic process"/>
    <property type="evidence" value="ECO:0007669"/>
    <property type="project" value="TreeGrafter"/>
</dbReference>
<dbReference type="GO" id="GO:0019512">
    <property type="term" value="P:lactose catabolic process via tagatose-6-phosphate"/>
    <property type="evidence" value="ECO:0007669"/>
    <property type="project" value="UniProtKB-UniRule"/>
</dbReference>
<dbReference type="NCBIfam" id="TIGR01232">
    <property type="entry name" value="lacD"/>
    <property type="match status" value="1"/>
</dbReference>
<dbReference type="InterPro" id="IPR050552">
    <property type="entry name" value="LacD_aldolase"/>
</dbReference>
<dbReference type="NCBIfam" id="NF009498">
    <property type="entry name" value="PRK12858.1"/>
    <property type="match status" value="1"/>
</dbReference>
<name>D5AIA5_STRGZ</name>
<dbReference type="UniPathway" id="UPA00704">
    <property type="reaction ID" value="UER00716"/>
</dbReference>
<dbReference type="Proteomes" id="UP000002359">
    <property type="component" value="Chromosome"/>
</dbReference>
<dbReference type="NCBIfam" id="NF009065">
    <property type="entry name" value="PRK12399.1"/>
    <property type="match status" value="1"/>
</dbReference>
<dbReference type="PANTHER" id="PTHR39340">
    <property type="entry name" value="SULFOFRUCTOSEPHOSPHATE ALDOLASE"/>
    <property type="match status" value="1"/>
</dbReference>
<reference evidence="7 8" key="1">
    <citation type="journal article" date="2009" name="J. Infect. Dis.">
        <title>Clinical, experimental, and genomic differences between intermediately pathogenic, highly pathogenic, and epidemic Streptococcus suis.</title>
        <authorList>
            <person name="Ye C."/>
            <person name="Zheng H."/>
            <person name="Zhang J."/>
            <person name="Jing H."/>
            <person name="Wang L."/>
            <person name="Xiong Y."/>
            <person name="Wang W."/>
            <person name="Zhou Z."/>
            <person name="Sun Q."/>
            <person name="Luo X."/>
            <person name="Du H."/>
            <person name="Gottschalk M."/>
            <person name="Xu J."/>
        </authorList>
    </citation>
    <scope>NUCLEOTIDE SEQUENCE [LARGE SCALE GENOMIC DNA]</scope>
    <source>
        <strain evidence="7 8">GZ1</strain>
    </source>
</reference>
<evidence type="ECO:0000313" key="7">
    <source>
        <dbReference type="EMBL" id="ADE31570.1"/>
    </source>
</evidence>
<dbReference type="SUPFAM" id="SSF51569">
    <property type="entry name" value="Aldolase"/>
    <property type="match status" value="1"/>
</dbReference>
<dbReference type="InterPro" id="IPR005927">
    <property type="entry name" value="Tag_1.6-dipho_adolase"/>
</dbReference>
<comment type="catalytic activity">
    <reaction evidence="1 6">
        <text>D-tagatofuranose 1,6-bisphosphate = D-glyceraldehyde 3-phosphate + dihydroxyacetone phosphate</text>
        <dbReference type="Rhea" id="RHEA:22948"/>
        <dbReference type="ChEBI" id="CHEBI:57642"/>
        <dbReference type="ChEBI" id="CHEBI:58694"/>
        <dbReference type="ChEBI" id="CHEBI:59776"/>
        <dbReference type="EC" id="4.1.2.40"/>
    </reaction>
</comment>
<accession>D5AIA5</accession>
<evidence type="ECO:0000256" key="4">
    <source>
        <dbReference type="ARBA" id="ARBA00022736"/>
    </source>
</evidence>
<dbReference type="AlphaFoldDB" id="D5AIA5"/>
<dbReference type="InterPro" id="IPR002915">
    <property type="entry name" value="DeoC/FbaB/LacD_aldolase"/>
</dbReference>
<dbReference type="GO" id="GO:0009024">
    <property type="term" value="F:tagatose-6-phosphate kinase activity"/>
    <property type="evidence" value="ECO:0007669"/>
    <property type="project" value="InterPro"/>
</dbReference>
<evidence type="ECO:0000313" key="8">
    <source>
        <dbReference type="Proteomes" id="UP000002359"/>
    </source>
</evidence>
<evidence type="ECO:0000256" key="1">
    <source>
        <dbReference type="ARBA" id="ARBA00000567"/>
    </source>
</evidence>
<dbReference type="GO" id="GO:2001059">
    <property type="term" value="P:D-tagatose 6-phosphate catabolic process"/>
    <property type="evidence" value="ECO:0007669"/>
    <property type="project" value="UniProtKB-UniRule"/>
</dbReference>